<dbReference type="RefSeq" id="WP_270140562.1">
    <property type="nucleotide sequence ID" value="NZ_CP115450.1"/>
</dbReference>
<protein>
    <submittedName>
        <fullName evidence="1">Uncharacterized protein</fullName>
    </submittedName>
</protein>
<gene>
    <name evidence="1" type="ORF">O1G21_03280</name>
</gene>
<accession>A0ABY7PX89</accession>
<keyword evidence="2" id="KW-1185">Reference proteome</keyword>
<dbReference type="EMBL" id="CP115450">
    <property type="protein sequence ID" value="WBP84965.1"/>
    <property type="molecule type" value="Genomic_DNA"/>
</dbReference>
<reference evidence="2" key="1">
    <citation type="submission" date="2022-12" db="EMBL/GenBank/DDBJ databases">
        <authorList>
            <person name="Mo P."/>
        </authorList>
    </citation>
    <scope>NUCLEOTIDE SEQUENCE [LARGE SCALE GENOMIC DNA]</scope>
    <source>
        <strain evidence="2">HUAS 3-15</strain>
    </source>
</reference>
<evidence type="ECO:0000313" key="1">
    <source>
        <dbReference type="EMBL" id="WBP84965.1"/>
    </source>
</evidence>
<sequence>MSATGLWVIGTVADEELRQLLRAAAEAGPPAPPAPGVAAELEWWRGVAGESLFGDPAAGDGIAGEDAYRLCRFFDSCRDGSDAVEDFREAVMDRFRPEDKEGLFAAAARKANPFWALAYALGPDATLRLPGWFGDFLLDSRQVRARLPDAEEALTLTGARRREVVERIHAWMTGLGDDPDHDADALLDGPLRVLRHAARTGQGVAGHTYWH</sequence>
<organism evidence="1 2">
    <name type="scientific">Kitasatospora cathayae</name>
    <dbReference type="NCBI Taxonomy" id="3004092"/>
    <lineage>
        <taxon>Bacteria</taxon>
        <taxon>Bacillati</taxon>
        <taxon>Actinomycetota</taxon>
        <taxon>Actinomycetes</taxon>
        <taxon>Kitasatosporales</taxon>
        <taxon>Streptomycetaceae</taxon>
        <taxon>Kitasatospora</taxon>
    </lineage>
</organism>
<dbReference type="Proteomes" id="UP001212821">
    <property type="component" value="Chromosome"/>
</dbReference>
<evidence type="ECO:0000313" key="2">
    <source>
        <dbReference type="Proteomes" id="UP001212821"/>
    </source>
</evidence>
<name>A0ABY7PX89_9ACTN</name>
<proteinExistence type="predicted"/>